<dbReference type="PANTHER" id="PTHR47019">
    <property type="entry name" value="LIPID II FLIPPASE MURJ"/>
    <property type="match status" value="1"/>
</dbReference>
<feature type="transmembrane region" description="Helical" evidence="8">
    <location>
        <begin position="321"/>
        <end position="340"/>
    </location>
</feature>
<evidence type="ECO:0000313" key="10">
    <source>
        <dbReference type="Proteomes" id="UP000586254"/>
    </source>
</evidence>
<evidence type="ECO:0000256" key="4">
    <source>
        <dbReference type="ARBA" id="ARBA00022960"/>
    </source>
</evidence>
<dbReference type="GO" id="GO:0008360">
    <property type="term" value="P:regulation of cell shape"/>
    <property type="evidence" value="ECO:0007669"/>
    <property type="project" value="UniProtKB-KW"/>
</dbReference>
<dbReference type="Pfam" id="PF03023">
    <property type="entry name" value="MurJ"/>
    <property type="match status" value="1"/>
</dbReference>
<dbReference type="EMBL" id="JACCKS010000017">
    <property type="protein sequence ID" value="NZA39248.1"/>
    <property type="molecule type" value="Genomic_DNA"/>
</dbReference>
<dbReference type="InterPro" id="IPR004268">
    <property type="entry name" value="MurJ"/>
</dbReference>
<gene>
    <name evidence="9" type="ORF">H0N91_14205</name>
</gene>
<feature type="transmembrane region" description="Helical" evidence="8">
    <location>
        <begin position="48"/>
        <end position="68"/>
    </location>
</feature>
<evidence type="ECO:0000256" key="7">
    <source>
        <dbReference type="ARBA" id="ARBA00023136"/>
    </source>
</evidence>
<sequence length="426" mass="47842">MFYYKSFIVFSHNFFCDILYIVFLAPIISKILAPSYTSNELSIMINYIRVLGISIFFVFTINIYTAVLNANRKYVLARSVSCIYSLVSIIFISLFSKKMGVMALVLAFPISYFIQLLFVQYGTRQYVKIHFTLNCFEHETKDLLIKLGPVLIGSATIQINQFIDRMLASMLEPGAVSALSYSAVFNDFVSVVFVSSIITVLFTELSETAAKSDNIRLTKFLRNGIININIILIPVSIITFMNSTSIVTIIYGRGAFSSDAIHLTAQALQFYSIGFLFEGIRELIAKTFYAFGNTKTPTYYGVLSVVLNIILSIVLSRFMGIGGITLATSMSALISSFLLLRSLKSILPEVKFSLLFSSLGKVVIAGTIEIILIFFLSKISFFDSQLLKFIVTVSIACLVYLLSLKFLKCYEIIQLTEKIKNIIRRK</sequence>
<comment type="caution">
    <text evidence="9">The sequence shown here is derived from an EMBL/GenBank/DDBJ whole genome shotgun (WGS) entry which is preliminary data.</text>
</comment>
<feature type="transmembrane region" description="Helical" evidence="8">
    <location>
        <begin position="7"/>
        <end position="28"/>
    </location>
</feature>
<comment type="subcellular location">
    <subcellularLocation>
        <location evidence="1">Cell membrane</location>
        <topology evidence="1">Multi-pass membrane protein</topology>
    </subcellularLocation>
</comment>
<reference evidence="9 10" key="1">
    <citation type="submission" date="2020-07" db="EMBL/GenBank/DDBJ databases">
        <title>Organ Donor 1.</title>
        <authorList>
            <person name="Marsh A.J."/>
            <person name="Azcarate-Peril M.A."/>
        </authorList>
    </citation>
    <scope>NUCLEOTIDE SEQUENCE [LARGE SCALE GENOMIC DNA]</scope>
    <source>
        <strain evidence="9 10">AMC0717</strain>
    </source>
</reference>
<feature type="transmembrane region" description="Helical" evidence="8">
    <location>
        <begin position="389"/>
        <end position="407"/>
    </location>
</feature>
<protein>
    <submittedName>
        <fullName evidence="9">Polysaccharide biosynthesis C-terminal domain-containing protein</fullName>
    </submittedName>
</protein>
<feature type="transmembrane region" description="Helical" evidence="8">
    <location>
        <begin position="101"/>
        <end position="122"/>
    </location>
</feature>
<dbReference type="PRINTS" id="PR01806">
    <property type="entry name" value="VIRFACTRMVIN"/>
</dbReference>
<keyword evidence="4" id="KW-0133">Cell shape</keyword>
<dbReference type="GO" id="GO:0034204">
    <property type="term" value="P:lipid translocation"/>
    <property type="evidence" value="ECO:0007669"/>
    <property type="project" value="TreeGrafter"/>
</dbReference>
<name>A0A853JRQ1_9FIRM</name>
<evidence type="ECO:0000256" key="5">
    <source>
        <dbReference type="ARBA" id="ARBA00022984"/>
    </source>
</evidence>
<evidence type="ECO:0000256" key="3">
    <source>
        <dbReference type="ARBA" id="ARBA00022692"/>
    </source>
</evidence>
<evidence type="ECO:0000256" key="8">
    <source>
        <dbReference type="SAM" id="Phobius"/>
    </source>
</evidence>
<dbReference type="GO" id="GO:0009252">
    <property type="term" value="P:peptidoglycan biosynthetic process"/>
    <property type="evidence" value="ECO:0007669"/>
    <property type="project" value="UniProtKB-KW"/>
</dbReference>
<evidence type="ECO:0000256" key="2">
    <source>
        <dbReference type="ARBA" id="ARBA00022475"/>
    </source>
</evidence>
<organism evidence="9 10">
    <name type="scientific">Eubacterium callanderi</name>
    <dbReference type="NCBI Taxonomy" id="53442"/>
    <lineage>
        <taxon>Bacteria</taxon>
        <taxon>Bacillati</taxon>
        <taxon>Bacillota</taxon>
        <taxon>Clostridia</taxon>
        <taxon>Eubacteriales</taxon>
        <taxon>Eubacteriaceae</taxon>
        <taxon>Eubacterium</taxon>
    </lineage>
</organism>
<keyword evidence="7 8" id="KW-0472">Membrane</keyword>
<keyword evidence="3 8" id="KW-0812">Transmembrane</keyword>
<feature type="transmembrane region" description="Helical" evidence="8">
    <location>
        <begin position="352"/>
        <end position="377"/>
    </location>
</feature>
<accession>A0A853JRQ1</accession>
<dbReference type="AlphaFoldDB" id="A0A853JRQ1"/>
<keyword evidence="2" id="KW-1003">Cell membrane</keyword>
<feature type="transmembrane region" description="Helical" evidence="8">
    <location>
        <begin position="298"/>
        <end position="315"/>
    </location>
</feature>
<dbReference type="Proteomes" id="UP000586254">
    <property type="component" value="Unassembled WGS sequence"/>
</dbReference>
<proteinExistence type="predicted"/>
<dbReference type="InterPro" id="IPR051050">
    <property type="entry name" value="Lipid_II_flippase_MurJ/MviN"/>
</dbReference>
<dbReference type="PANTHER" id="PTHR47019:SF1">
    <property type="entry name" value="LIPID II FLIPPASE MURJ"/>
    <property type="match status" value="1"/>
</dbReference>
<keyword evidence="5" id="KW-0573">Peptidoglycan synthesis</keyword>
<feature type="transmembrane region" description="Helical" evidence="8">
    <location>
        <begin position="260"/>
        <end position="277"/>
    </location>
</feature>
<feature type="transmembrane region" description="Helical" evidence="8">
    <location>
        <begin position="75"/>
        <end position="95"/>
    </location>
</feature>
<dbReference type="GO" id="GO:0005886">
    <property type="term" value="C:plasma membrane"/>
    <property type="evidence" value="ECO:0007669"/>
    <property type="project" value="UniProtKB-SubCell"/>
</dbReference>
<keyword evidence="6 8" id="KW-1133">Transmembrane helix</keyword>
<evidence type="ECO:0000256" key="6">
    <source>
        <dbReference type="ARBA" id="ARBA00022989"/>
    </source>
</evidence>
<feature type="transmembrane region" description="Helical" evidence="8">
    <location>
        <begin position="143"/>
        <end position="163"/>
    </location>
</feature>
<feature type="transmembrane region" description="Helical" evidence="8">
    <location>
        <begin position="183"/>
        <end position="203"/>
    </location>
</feature>
<feature type="transmembrane region" description="Helical" evidence="8">
    <location>
        <begin position="224"/>
        <end position="254"/>
    </location>
</feature>
<evidence type="ECO:0000313" key="9">
    <source>
        <dbReference type="EMBL" id="NZA39248.1"/>
    </source>
</evidence>
<evidence type="ECO:0000256" key="1">
    <source>
        <dbReference type="ARBA" id="ARBA00004651"/>
    </source>
</evidence>
<dbReference type="RefSeq" id="WP_180493761.1">
    <property type="nucleotide sequence ID" value="NZ_JACCKS010000017.1"/>
</dbReference>
<dbReference type="GO" id="GO:0015648">
    <property type="term" value="F:lipid-linked peptidoglycan transporter activity"/>
    <property type="evidence" value="ECO:0007669"/>
    <property type="project" value="TreeGrafter"/>
</dbReference>